<protein>
    <submittedName>
        <fullName evidence="2">Carboxypeptidase-like regulatory domain-containing protein</fullName>
    </submittedName>
</protein>
<feature type="signal peptide" evidence="1">
    <location>
        <begin position="1"/>
        <end position="20"/>
    </location>
</feature>
<keyword evidence="1" id="KW-0732">Signal</keyword>
<dbReference type="SUPFAM" id="SSF49464">
    <property type="entry name" value="Carboxypeptidase regulatory domain-like"/>
    <property type="match status" value="1"/>
</dbReference>
<evidence type="ECO:0000313" key="2">
    <source>
        <dbReference type="EMBL" id="HIX73806.1"/>
    </source>
</evidence>
<dbReference type="Pfam" id="PF13715">
    <property type="entry name" value="CarbopepD_reg_2"/>
    <property type="match status" value="1"/>
</dbReference>
<name>A0A9D1X753_9BACT</name>
<organism evidence="2 3">
    <name type="scientific">Candidatus Parabacteroides intestinipullorum</name>
    <dbReference type="NCBI Taxonomy" id="2838723"/>
    <lineage>
        <taxon>Bacteria</taxon>
        <taxon>Pseudomonadati</taxon>
        <taxon>Bacteroidota</taxon>
        <taxon>Bacteroidia</taxon>
        <taxon>Bacteroidales</taxon>
        <taxon>Tannerellaceae</taxon>
        <taxon>Parabacteroides</taxon>
    </lineage>
</organism>
<comment type="caution">
    <text evidence="2">The sequence shown here is derived from an EMBL/GenBank/DDBJ whole genome shotgun (WGS) entry which is preliminary data.</text>
</comment>
<dbReference type="SUPFAM" id="SSF56935">
    <property type="entry name" value="Porins"/>
    <property type="match status" value="1"/>
</dbReference>
<dbReference type="EMBL" id="DXEL01000019">
    <property type="protein sequence ID" value="HIX73806.1"/>
    <property type="molecule type" value="Genomic_DNA"/>
</dbReference>
<gene>
    <name evidence="2" type="ORF">H9977_01965</name>
</gene>
<sequence>MKKLLMTLSLLVYCGLGCLAQIQIKGTIKDEKKAPLEFVNIQLRNTDSTMVAGTTSNTKGYFELNDVRTGSYRLTISYVGYQTQEIELNEISQSRDLGDLILQEDAFSLNGVSVTASAQHSKVDRKIVYPSERQAKVSANGVELLQQLMLPRLQVDPINNTIKVPGDGEVQLRINGVKVTVQEIRALRPDEIIRVEYHDNPGLRYGNAEIVLDYIVRRPETGGNFGVDIMQSPHVGWGNYSANMKINHKKSEFSANFWGGPRNFHGMYRDNIEDFNLGNGTELHRYEKGIPSRLKLMQQWLNVAYNLQDNNKYQLNITLNYSGYNRPISRYKGQLINRSDETDYVDMLDDNNNNEHTPSLDIYYQRNLKKEQTLILNVVGTYNKSFSDRIYQESQGDEMLTDIRNKVYGKKYSLIGEGIYEKKLANGNRWGAGLRHTHAFSNNDYINGHNYHTQMQQGQTYLYAEFKGKSGKLDYMAGIGGTRSFYRQEGNVDLYQYYTFNPRLTLKYAFTDRSYLRLRAAISNEMPSLGDLSAVEQEIDSLQIQRGNPNLDAYLHYSGTLDGEWSKGLFYAYLSVTYNYKPNAIMDEKFVEGDKIIQTWDNQKNWQRIAPMAQLRFGPIADILQFSFSGGLNHFISNGNHYRHHYSNWWLDASLSANWKNFSLMYQVMTNQNWFSGETLSGGENIQAIQLNYKWKDLRVGAGMFNPFTNDYKVQQENWNQYASSKKANYIQESAQMFFLTLSYNFSFGRHYNSAEKKVHNEDSGSGVMRTGK</sequence>
<keyword evidence="2" id="KW-0645">Protease</keyword>
<dbReference type="Gene3D" id="2.60.40.1120">
    <property type="entry name" value="Carboxypeptidase-like, regulatory domain"/>
    <property type="match status" value="1"/>
</dbReference>
<dbReference type="GO" id="GO:0004180">
    <property type="term" value="F:carboxypeptidase activity"/>
    <property type="evidence" value="ECO:0007669"/>
    <property type="project" value="UniProtKB-KW"/>
</dbReference>
<keyword evidence="2" id="KW-0121">Carboxypeptidase</keyword>
<proteinExistence type="predicted"/>
<dbReference type="AlphaFoldDB" id="A0A9D1X753"/>
<keyword evidence="2" id="KW-0378">Hydrolase</keyword>
<reference evidence="2" key="2">
    <citation type="submission" date="2021-04" db="EMBL/GenBank/DDBJ databases">
        <authorList>
            <person name="Gilroy R."/>
        </authorList>
    </citation>
    <scope>NUCLEOTIDE SEQUENCE</scope>
    <source>
        <strain evidence="2">ChiGjej6B6-14162</strain>
    </source>
</reference>
<evidence type="ECO:0000313" key="3">
    <source>
        <dbReference type="Proteomes" id="UP000886740"/>
    </source>
</evidence>
<evidence type="ECO:0000256" key="1">
    <source>
        <dbReference type="SAM" id="SignalP"/>
    </source>
</evidence>
<reference evidence="2" key="1">
    <citation type="journal article" date="2021" name="PeerJ">
        <title>Extensive microbial diversity within the chicken gut microbiome revealed by metagenomics and culture.</title>
        <authorList>
            <person name="Gilroy R."/>
            <person name="Ravi A."/>
            <person name="Getino M."/>
            <person name="Pursley I."/>
            <person name="Horton D.L."/>
            <person name="Alikhan N.F."/>
            <person name="Baker D."/>
            <person name="Gharbi K."/>
            <person name="Hall N."/>
            <person name="Watson M."/>
            <person name="Adriaenssens E.M."/>
            <person name="Foster-Nyarko E."/>
            <person name="Jarju S."/>
            <person name="Secka A."/>
            <person name="Antonio M."/>
            <person name="Oren A."/>
            <person name="Chaudhuri R.R."/>
            <person name="La Ragione R."/>
            <person name="Hildebrand F."/>
            <person name="Pallen M.J."/>
        </authorList>
    </citation>
    <scope>NUCLEOTIDE SEQUENCE</scope>
    <source>
        <strain evidence="2">ChiGjej6B6-14162</strain>
    </source>
</reference>
<feature type="chain" id="PRO_5038843986" evidence="1">
    <location>
        <begin position="21"/>
        <end position="773"/>
    </location>
</feature>
<dbReference type="Proteomes" id="UP000886740">
    <property type="component" value="Unassembled WGS sequence"/>
</dbReference>
<accession>A0A9D1X753</accession>
<dbReference type="InterPro" id="IPR008969">
    <property type="entry name" value="CarboxyPept-like_regulatory"/>
</dbReference>